<gene>
    <name evidence="1" type="ORF">SLEP1_g40165</name>
</gene>
<dbReference type="EMBL" id="BPVZ01000091">
    <property type="protein sequence ID" value="GKV31480.1"/>
    <property type="molecule type" value="Genomic_DNA"/>
</dbReference>
<protein>
    <recommendedName>
        <fullName evidence="3">Transposase</fullName>
    </recommendedName>
</protein>
<name>A0AAV5L2K5_9ROSI</name>
<comment type="caution">
    <text evidence="1">The sequence shown here is derived from an EMBL/GenBank/DDBJ whole genome shotgun (WGS) entry which is preliminary data.</text>
</comment>
<evidence type="ECO:0008006" key="3">
    <source>
        <dbReference type="Google" id="ProtNLM"/>
    </source>
</evidence>
<organism evidence="1 2">
    <name type="scientific">Rubroshorea leprosula</name>
    <dbReference type="NCBI Taxonomy" id="152421"/>
    <lineage>
        <taxon>Eukaryota</taxon>
        <taxon>Viridiplantae</taxon>
        <taxon>Streptophyta</taxon>
        <taxon>Embryophyta</taxon>
        <taxon>Tracheophyta</taxon>
        <taxon>Spermatophyta</taxon>
        <taxon>Magnoliopsida</taxon>
        <taxon>eudicotyledons</taxon>
        <taxon>Gunneridae</taxon>
        <taxon>Pentapetalae</taxon>
        <taxon>rosids</taxon>
        <taxon>malvids</taxon>
        <taxon>Malvales</taxon>
        <taxon>Dipterocarpaceae</taxon>
        <taxon>Rubroshorea</taxon>
    </lineage>
</organism>
<dbReference type="Proteomes" id="UP001054252">
    <property type="component" value="Unassembled WGS sequence"/>
</dbReference>
<accession>A0AAV5L2K5</accession>
<keyword evidence="2" id="KW-1185">Reference proteome</keyword>
<reference evidence="1 2" key="1">
    <citation type="journal article" date="2021" name="Commun. Biol.">
        <title>The genome of Shorea leprosula (Dipterocarpaceae) highlights the ecological relevance of drought in aseasonal tropical rainforests.</title>
        <authorList>
            <person name="Ng K.K.S."/>
            <person name="Kobayashi M.J."/>
            <person name="Fawcett J.A."/>
            <person name="Hatakeyama M."/>
            <person name="Paape T."/>
            <person name="Ng C.H."/>
            <person name="Ang C.C."/>
            <person name="Tnah L.H."/>
            <person name="Lee C.T."/>
            <person name="Nishiyama T."/>
            <person name="Sese J."/>
            <person name="O'Brien M.J."/>
            <person name="Copetti D."/>
            <person name="Mohd Noor M.I."/>
            <person name="Ong R.C."/>
            <person name="Putra M."/>
            <person name="Sireger I.Z."/>
            <person name="Indrioko S."/>
            <person name="Kosugi Y."/>
            <person name="Izuno A."/>
            <person name="Isagi Y."/>
            <person name="Lee S.L."/>
            <person name="Shimizu K.K."/>
        </authorList>
    </citation>
    <scope>NUCLEOTIDE SEQUENCE [LARGE SCALE GENOMIC DNA]</scope>
    <source>
        <strain evidence="1">214</strain>
    </source>
</reference>
<dbReference type="AlphaFoldDB" id="A0AAV5L2K5"/>
<evidence type="ECO:0000313" key="2">
    <source>
        <dbReference type="Proteomes" id="UP001054252"/>
    </source>
</evidence>
<sequence>MDVQEGKRQMKPTLETLTAENEYLRKENSLWNQKFESALSEEFDKLKKWQKQRKNKSKLRLKMNH</sequence>
<proteinExistence type="predicted"/>
<evidence type="ECO:0000313" key="1">
    <source>
        <dbReference type="EMBL" id="GKV31480.1"/>
    </source>
</evidence>